<dbReference type="HOGENOM" id="CLU_000445_11_16_9"/>
<dbReference type="InterPro" id="IPR000160">
    <property type="entry name" value="GGDEF_dom"/>
</dbReference>
<dbReference type="SMART" id="SM00267">
    <property type="entry name" value="GGDEF"/>
    <property type="match status" value="1"/>
</dbReference>
<dbReference type="SUPFAM" id="SSF55073">
    <property type="entry name" value="Nucleotide cyclase"/>
    <property type="match status" value="1"/>
</dbReference>
<dbReference type="PROSITE" id="PS50113">
    <property type="entry name" value="PAC"/>
    <property type="match status" value="1"/>
</dbReference>
<dbReference type="InterPro" id="IPR000700">
    <property type="entry name" value="PAS-assoc_C"/>
</dbReference>
<dbReference type="FunFam" id="3.30.70.270:FF:000001">
    <property type="entry name" value="Diguanylate cyclase domain protein"/>
    <property type="match status" value="1"/>
</dbReference>
<organism evidence="3 4">
    <name type="scientific">Desulfosporosinus acidiphilus (strain DSM 22704 / JCM 16185 / SJ4)</name>
    <dbReference type="NCBI Taxonomy" id="646529"/>
    <lineage>
        <taxon>Bacteria</taxon>
        <taxon>Bacillati</taxon>
        <taxon>Bacillota</taxon>
        <taxon>Clostridia</taxon>
        <taxon>Eubacteriales</taxon>
        <taxon>Desulfitobacteriaceae</taxon>
        <taxon>Desulfosporosinus</taxon>
    </lineage>
</organism>
<protein>
    <submittedName>
        <fullName evidence="3">Diguanylate cyclase (GGDEF) domain-containing protein</fullName>
    </submittedName>
</protein>
<dbReference type="GO" id="GO:0052621">
    <property type="term" value="F:diguanylate cyclase activity"/>
    <property type="evidence" value="ECO:0007669"/>
    <property type="project" value="TreeGrafter"/>
</dbReference>
<dbReference type="EMBL" id="CP003639">
    <property type="protein sequence ID" value="AFM39931.1"/>
    <property type="molecule type" value="Genomic_DNA"/>
</dbReference>
<evidence type="ECO:0000313" key="4">
    <source>
        <dbReference type="Proteomes" id="UP000002892"/>
    </source>
</evidence>
<dbReference type="eggNOG" id="COG3706">
    <property type="taxonomic scope" value="Bacteria"/>
</dbReference>
<dbReference type="CDD" id="cd01949">
    <property type="entry name" value="GGDEF"/>
    <property type="match status" value="1"/>
</dbReference>
<dbReference type="STRING" id="646529.Desaci_0879"/>
<dbReference type="GO" id="GO:1902201">
    <property type="term" value="P:negative regulation of bacterial-type flagellum-dependent cell motility"/>
    <property type="evidence" value="ECO:0007669"/>
    <property type="project" value="TreeGrafter"/>
</dbReference>
<dbReference type="GO" id="GO:0043709">
    <property type="term" value="P:cell adhesion involved in single-species biofilm formation"/>
    <property type="evidence" value="ECO:0007669"/>
    <property type="project" value="TreeGrafter"/>
</dbReference>
<feature type="domain" description="PAC" evidence="1">
    <location>
        <begin position="1"/>
        <end position="31"/>
    </location>
</feature>
<accession>I4D2A7</accession>
<evidence type="ECO:0000259" key="1">
    <source>
        <dbReference type="PROSITE" id="PS50113"/>
    </source>
</evidence>
<dbReference type="PANTHER" id="PTHR45138:SF9">
    <property type="entry name" value="DIGUANYLATE CYCLASE DGCM-RELATED"/>
    <property type="match status" value="1"/>
</dbReference>
<proteinExistence type="predicted"/>
<dbReference type="GO" id="GO:0005886">
    <property type="term" value="C:plasma membrane"/>
    <property type="evidence" value="ECO:0007669"/>
    <property type="project" value="TreeGrafter"/>
</dbReference>
<dbReference type="NCBIfam" id="TIGR00254">
    <property type="entry name" value="GGDEF"/>
    <property type="match status" value="1"/>
</dbReference>
<sequence>MKKVFINEAERILVVVRDITERKKLEQELQRLSFLDGLTGIANRRYFDEYLKKELKLSARSAAPLSMILCDIDYFKAYNDTYGHLAGDTCLINVANGLQSVLMRPTDIVARYGGEEFAVILPSTNEHGATVVAERLRTVVECLSIDHSGSLINQYVTISLGIATIYPKPDTPSTTLIEMADRALYQAKNAGRNQSKLIVFPR</sequence>
<dbReference type="InterPro" id="IPR043128">
    <property type="entry name" value="Rev_trsase/Diguanyl_cyclase"/>
</dbReference>
<dbReference type="InterPro" id="IPR029787">
    <property type="entry name" value="Nucleotide_cyclase"/>
</dbReference>
<reference evidence="3 4" key="1">
    <citation type="journal article" date="2012" name="J. Bacteriol.">
        <title>Complete genome sequences of Desulfosporosinus orientis DSM765T, Desulfosporosinus youngiae DSM17734T, Desulfosporosinus meridiei DSM13257T, and Desulfosporosinus acidiphilus DSM22704T.</title>
        <authorList>
            <person name="Pester M."/>
            <person name="Brambilla E."/>
            <person name="Alazard D."/>
            <person name="Rattei T."/>
            <person name="Weinmaier T."/>
            <person name="Han J."/>
            <person name="Lucas S."/>
            <person name="Lapidus A."/>
            <person name="Cheng J.F."/>
            <person name="Goodwin L."/>
            <person name="Pitluck S."/>
            <person name="Peters L."/>
            <person name="Ovchinnikova G."/>
            <person name="Teshima H."/>
            <person name="Detter J.C."/>
            <person name="Han C.S."/>
            <person name="Tapia R."/>
            <person name="Land M.L."/>
            <person name="Hauser L."/>
            <person name="Kyrpides N.C."/>
            <person name="Ivanova N.N."/>
            <person name="Pagani I."/>
            <person name="Huntmann M."/>
            <person name="Wei C.L."/>
            <person name="Davenport K.W."/>
            <person name="Daligault H."/>
            <person name="Chain P.S."/>
            <person name="Chen A."/>
            <person name="Mavromatis K."/>
            <person name="Markowitz V."/>
            <person name="Szeto E."/>
            <person name="Mikhailova N."/>
            <person name="Pati A."/>
            <person name="Wagner M."/>
            <person name="Woyke T."/>
            <person name="Ollivier B."/>
            <person name="Klenk H.P."/>
            <person name="Spring S."/>
            <person name="Loy A."/>
        </authorList>
    </citation>
    <scope>NUCLEOTIDE SEQUENCE [LARGE SCALE GENOMIC DNA]</scope>
    <source>
        <strain evidence="4">DSM 22704 / JCM 16185 / SJ4</strain>
    </source>
</reference>
<dbReference type="KEGG" id="dai:Desaci_0879"/>
<dbReference type="OrthoDB" id="9798833at2"/>
<name>I4D2A7_DESAJ</name>
<dbReference type="InterPro" id="IPR050469">
    <property type="entry name" value="Diguanylate_Cyclase"/>
</dbReference>
<evidence type="ECO:0000259" key="2">
    <source>
        <dbReference type="PROSITE" id="PS50887"/>
    </source>
</evidence>
<feature type="domain" description="GGDEF" evidence="2">
    <location>
        <begin position="63"/>
        <end position="200"/>
    </location>
</feature>
<keyword evidence="4" id="KW-1185">Reference proteome</keyword>
<dbReference type="Gene3D" id="3.30.70.270">
    <property type="match status" value="1"/>
</dbReference>
<dbReference type="Pfam" id="PF00990">
    <property type="entry name" value="GGDEF"/>
    <property type="match status" value="1"/>
</dbReference>
<gene>
    <name evidence="3" type="ordered locus">Desaci_0879</name>
</gene>
<evidence type="ECO:0000313" key="3">
    <source>
        <dbReference type="EMBL" id="AFM39931.1"/>
    </source>
</evidence>
<dbReference type="PROSITE" id="PS50887">
    <property type="entry name" value="GGDEF"/>
    <property type="match status" value="1"/>
</dbReference>
<dbReference type="AlphaFoldDB" id="I4D2A7"/>
<dbReference type="PANTHER" id="PTHR45138">
    <property type="entry name" value="REGULATORY COMPONENTS OF SENSORY TRANSDUCTION SYSTEM"/>
    <property type="match status" value="1"/>
</dbReference>
<dbReference type="Proteomes" id="UP000002892">
    <property type="component" value="Chromosome"/>
</dbReference>